<comment type="caution">
    <text evidence="4">The sequence shown here is derived from an EMBL/GenBank/DDBJ whole genome shotgun (WGS) entry which is preliminary data.</text>
</comment>
<dbReference type="PANTHER" id="PTHR22100">
    <property type="entry name" value="WINGS APART-LIKE PROTEIN HOMOLOG"/>
    <property type="match status" value="1"/>
</dbReference>
<feature type="compositionally biased region" description="Low complexity" evidence="2">
    <location>
        <begin position="364"/>
        <end position="406"/>
    </location>
</feature>
<dbReference type="PROSITE" id="PS51271">
    <property type="entry name" value="WAPL"/>
    <property type="match status" value="1"/>
</dbReference>
<evidence type="ECO:0000256" key="2">
    <source>
        <dbReference type="SAM" id="MobiDB-lite"/>
    </source>
</evidence>
<comment type="similarity">
    <text evidence="1">Belongs to the WAPL family.</text>
</comment>
<evidence type="ECO:0000313" key="4">
    <source>
        <dbReference type="EMBL" id="GFQ69543.1"/>
    </source>
</evidence>
<gene>
    <name evidence="4" type="primary">WAPL</name>
    <name evidence="4" type="ORF">TNCT_416061</name>
</gene>
<feature type="region of interest" description="Disordered" evidence="2">
    <location>
        <begin position="75"/>
        <end position="147"/>
    </location>
</feature>
<reference evidence="4" key="1">
    <citation type="submission" date="2020-07" db="EMBL/GenBank/DDBJ databases">
        <title>Multicomponent nature underlies the extraordinary mechanical properties of spider dragline silk.</title>
        <authorList>
            <person name="Kono N."/>
            <person name="Nakamura H."/>
            <person name="Mori M."/>
            <person name="Yoshida Y."/>
            <person name="Ohtoshi R."/>
            <person name="Malay A.D."/>
            <person name="Moran D.A.P."/>
            <person name="Tomita M."/>
            <person name="Numata K."/>
            <person name="Arakawa K."/>
        </authorList>
    </citation>
    <scope>NUCLEOTIDE SEQUENCE</scope>
</reference>
<evidence type="ECO:0000259" key="3">
    <source>
        <dbReference type="PROSITE" id="PS51271"/>
    </source>
</evidence>
<sequence length="1032" mass="115662">MSRLGAKTYSRKPDCKTSVQFDHLLSDKGNKPSTAKVSVAGIHRWGMTSFTSLRKSRINGQKEITETIDPVKRIKLDPTPPVVNTEDPFSFGTDSDISSNNTAHSPTNVHCPSGGFKTESKPVVPKPNKFFKSGSRNSKTSNSKNSDFDALRLSVPTNISSLKSGKDLNDYFVNTNSNFKSEVPHASEESPVYLTSTTPNIVNLRYCANIPNTCASTKYSNQPSVHYISSFVQPIVPTNTSSHSAFDSLLTLDLSNKPSNSSISHHVEPPVYLNKDNKVEFSHRDILNNSVLNHHQTNVSHSSEYVSQPSKQYFLDNGIHKDNAANQMQGFSNSCKSDRENVLTSKPENEKLIISDSEKETPVNSQSDDQNNSGSLFSQSQTSTISEEIISSSQSSDRTDNSSASSKQTTRPKKIFSSSLKFKAVYNHRHWHSSKKVEENLGSQSGVSIADEFEEEMSKENFNDTLVSEVSYTSSGDVRSFKCPKESKEFYTVVKNVKQAYQCHESGETQEFNDDIEYLLECVQECNAIGTRCLSVLNLAAKCMGPAFRIHLRAHGTMPKIFSALKDAPSDPNLALCTATLMFVLSQDRLTMDIEASTLSLMLQLLETDLELRNPDKEIDLILKDPALCAMQDKHREKVYLLCEEMQQKGHAKHLKLDNINTGILAMETLLSLTSRKAGEWFKEEMRTLRGLDRIADTVTSSTEMLIPEERQIVIEPTEVQLDKIRKIDRCLRVLENVTHMNPENQEYLFSYKNSSLILSCLNLMKLCRRYFLGQKPVVVDMTKDEPSQKNNKDESPLFSCLLNLLKILSNITYRIPLNDVQFLADDGFMDQILMLILQVPRAVPIEKRFDLLVLSLGLMINLVEYCPQNSAKFIDMCSLGAFDSVNDGFEMPATEALIELMLSRLDAARVSEEQADELLSSQEEKHAACIEKKDVETAADDLEETLMKTLQKAGKHMEHSIIAAYIVILLGCVAQKNPYYIDVMKDYLTDGKFDVMLEVLKKFKSFVTLTGSVGNRELASIQRVIQVLESS</sequence>
<feature type="compositionally biased region" description="Low complexity" evidence="2">
    <location>
        <begin position="121"/>
        <end position="145"/>
    </location>
</feature>
<evidence type="ECO:0000256" key="1">
    <source>
        <dbReference type="ARBA" id="ARBA00006854"/>
    </source>
</evidence>
<dbReference type="EMBL" id="BMAO01000836">
    <property type="protein sequence ID" value="GFQ69543.1"/>
    <property type="molecule type" value="Genomic_DNA"/>
</dbReference>
<organism evidence="4 5">
    <name type="scientific">Trichonephila clavata</name>
    <name type="common">Joro spider</name>
    <name type="synonym">Nephila clavata</name>
    <dbReference type="NCBI Taxonomy" id="2740835"/>
    <lineage>
        <taxon>Eukaryota</taxon>
        <taxon>Metazoa</taxon>
        <taxon>Ecdysozoa</taxon>
        <taxon>Arthropoda</taxon>
        <taxon>Chelicerata</taxon>
        <taxon>Arachnida</taxon>
        <taxon>Araneae</taxon>
        <taxon>Araneomorphae</taxon>
        <taxon>Entelegynae</taxon>
        <taxon>Araneoidea</taxon>
        <taxon>Nephilidae</taxon>
        <taxon>Trichonephila</taxon>
    </lineage>
</organism>
<proteinExistence type="inferred from homology"/>
<evidence type="ECO:0000313" key="5">
    <source>
        <dbReference type="Proteomes" id="UP000887116"/>
    </source>
</evidence>
<dbReference type="InterPro" id="IPR011989">
    <property type="entry name" value="ARM-like"/>
</dbReference>
<keyword evidence="5" id="KW-1185">Reference proteome</keyword>
<protein>
    <submittedName>
        <fullName evidence="4">Wings apart-like protein homolog</fullName>
    </submittedName>
</protein>
<dbReference type="AlphaFoldDB" id="A0A8X6KEJ5"/>
<dbReference type="InterPro" id="IPR022771">
    <property type="entry name" value="WAPL_C"/>
</dbReference>
<dbReference type="PANTHER" id="PTHR22100:SF13">
    <property type="entry name" value="WINGS APART-LIKE PROTEIN HOMOLOG"/>
    <property type="match status" value="1"/>
</dbReference>
<feature type="compositionally biased region" description="Polar residues" evidence="2">
    <location>
        <begin position="92"/>
        <end position="110"/>
    </location>
</feature>
<name>A0A8X6KEJ5_TRICU</name>
<dbReference type="OrthoDB" id="78088at2759"/>
<accession>A0A8X6KEJ5</accession>
<dbReference type="SUPFAM" id="SSF48371">
    <property type="entry name" value="ARM repeat"/>
    <property type="match status" value="1"/>
</dbReference>
<feature type="region of interest" description="Disordered" evidence="2">
    <location>
        <begin position="328"/>
        <end position="412"/>
    </location>
</feature>
<dbReference type="InterPro" id="IPR016024">
    <property type="entry name" value="ARM-type_fold"/>
</dbReference>
<feature type="compositionally biased region" description="Basic and acidic residues" evidence="2">
    <location>
        <begin position="336"/>
        <end position="361"/>
    </location>
</feature>
<feature type="domain" description="WAPL" evidence="3">
    <location>
        <begin position="484"/>
        <end position="1011"/>
    </location>
</feature>
<dbReference type="Gene3D" id="1.25.10.10">
    <property type="entry name" value="Leucine-rich Repeat Variant"/>
    <property type="match status" value="1"/>
</dbReference>
<dbReference type="Pfam" id="PF07814">
    <property type="entry name" value="WAPL"/>
    <property type="match status" value="1"/>
</dbReference>
<dbReference type="Proteomes" id="UP000887116">
    <property type="component" value="Unassembled WGS sequence"/>
</dbReference>
<dbReference type="InterPro" id="IPR012502">
    <property type="entry name" value="WAPL_dom"/>
</dbReference>
<dbReference type="InterPro" id="IPR039874">
    <property type="entry name" value="WAPL"/>
</dbReference>